<sequence>MNKPHQPKAPWDHDPVTPRLARVVAARRDSRRLAWQGSVLLAGAVALWWADAAHAGDRLPATWGVSSVDGAAGGGLTPWAVIGGTGSSDQVGGSVAVTEVKTRDHRLRVASAAVGIRDRVELSMARWSFKVSEDVIPGGKSLEMSVLGAKVKVAGNAVYDQDSWMPQISVGALYKMADDVDFLKVVGLPIRSDEDVELYATATKVWLGALAGYNVLGNVTVRWTRANQFGLLGFGSEAEPDHHLEVEGSLGVMLRDDLVLGGEFRSKPDNFGAVPGFEEDNAYDIFLAWFPHRHVNITAAWVDLGNIATKEKQRGWYLSGQLAF</sequence>
<gene>
    <name evidence="1" type="ORF">EIP75_11945</name>
</gene>
<comment type="caution">
    <text evidence="1">The sequence shown here is derived from an EMBL/GenBank/DDBJ whole genome shotgun (WGS) entry which is preliminary data.</text>
</comment>
<accession>A0A426VAX4</accession>
<evidence type="ECO:0000313" key="2">
    <source>
        <dbReference type="Proteomes" id="UP000269265"/>
    </source>
</evidence>
<evidence type="ECO:0000313" key="1">
    <source>
        <dbReference type="EMBL" id="RRS04089.1"/>
    </source>
</evidence>
<dbReference type="Proteomes" id="UP000269265">
    <property type="component" value="Unassembled WGS sequence"/>
</dbReference>
<dbReference type="RefSeq" id="WP_125243493.1">
    <property type="nucleotide sequence ID" value="NZ_RSED01000008.1"/>
</dbReference>
<proteinExistence type="predicted"/>
<keyword evidence="2" id="KW-1185">Reference proteome</keyword>
<name>A0A426VAX4_9BURK</name>
<dbReference type="Pfam" id="PF11231">
    <property type="entry name" value="DUF3034"/>
    <property type="match status" value="1"/>
</dbReference>
<dbReference type="EMBL" id="RSED01000008">
    <property type="protein sequence ID" value="RRS04089.1"/>
    <property type="molecule type" value="Genomic_DNA"/>
</dbReference>
<dbReference type="InterPro" id="IPR021393">
    <property type="entry name" value="DUF3034"/>
</dbReference>
<protein>
    <submittedName>
        <fullName evidence="1">DUF3034 family protein</fullName>
    </submittedName>
</protein>
<organism evidence="1 2">
    <name type="scientific">Aquabacterium soli</name>
    <dbReference type="NCBI Taxonomy" id="2493092"/>
    <lineage>
        <taxon>Bacteria</taxon>
        <taxon>Pseudomonadati</taxon>
        <taxon>Pseudomonadota</taxon>
        <taxon>Betaproteobacteria</taxon>
        <taxon>Burkholderiales</taxon>
        <taxon>Aquabacterium</taxon>
    </lineage>
</organism>
<reference evidence="1 2" key="1">
    <citation type="submission" date="2018-12" db="EMBL/GenBank/DDBJ databases">
        <title>The whole draft genome of Aquabacterium sp. SJQ9.</title>
        <authorList>
            <person name="Sun L."/>
            <person name="Gao X."/>
            <person name="Chen W."/>
            <person name="Huang K."/>
        </authorList>
    </citation>
    <scope>NUCLEOTIDE SEQUENCE [LARGE SCALE GENOMIC DNA]</scope>
    <source>
        <strain evidence="1 2">SJQ9</strain>
    </source>
</reference>
<dbReference type="OrthoDB" id="9126735at2"/>
<dbReference type="AlphaFoldDB" id="A0A426VAX4"/>